<dbReference type="EMBL" id="JBFASG010000060">
    <property type="protein sequence ID" value="MEV4927823.1"/>
    <property type="molecule type" value="Genomic_DNA"/>
</dbReference>
<dbReference type="Proteomes" id="UP001552479">
    <property type="component" value="Unassembled WGS sequence"/>
</dbReference>
<gene>
    <name evidence="1" type="ORF">AB0L03_34315</name>
</gene>
<reference evidence="1 2" key="1">
    <citation type="submission" date="2024-06" db="EMBL/GenBank/DDBJ databases">
        <title>The Natural Products Discovery Center: Release of the First 8490 Sequenced Strains for Exploring Actinobacteria Biosynthetic Diversity.</title>
        <authorList>
            <person name="Kalkreuter E."/>
            <person name="Kautsar S.A."/>
            <person name="Yang D."/>
            <person name="Bader C.D."/>
            <person name="Teijaro C.N."/>
            <person name="Fluegel L."/>
            <person name="Davis C.M."/>
            <person name="Simpson J.R."/>
            <person name="Lauterbach L."/>
            <person name="Steele A.D."/>
            <person name="Gui C."/>
            <person name="Meng S."/>
            <person name="Li G."/>
            <person name="Viehrig K."/>
            <person name="Ye F."/>
            <person name="Su P."/>
            <person name="Kiefer A.F."/>
            <person name="Nichols A."/>
            <person name="Cepeda A.J."/>
            <person name="Yan W."/>
            <person name="Fan B."/>
            <person name="Jiang Y."/>
            <person name="Adhikari A."/>
            <person name="Zheng C.-J."/>
            <person name="Schuster L."/>
            <person name="Cowan T.M."/>
            <person name="Smanski M.J."/>
            <person name="Chevrette M.G."/>
            <person name="De Carvalho L.P.S."/>
            <person name="Shen B."/>
        </authorList>
    </citation>
    <scope>NUCLEOTIDE SEQUENCE [LARGE SCALE GENOMIC DNA]</scope>
    <source>
        <strain evidence="1 2">NPDC053791</strain>
    </source>
</reference>
<accession>A0ABV3J553</accession>
<keyword evidence="2" id="KW-1185">Reference proteome</keyword>
<proteinExistence type="predicted"/>
<organism evidence="1 2">
    <name type="scientific">Streptomyces roseoverticillatus</name>
    <dbReference type="NCBI Taxonomy" id="66429"/>
    <lineage>
        <taxon>Bacteria</taxon>
        <taxon>Bacillati</taxon>
        <taxon>Actinomycetota</taxon>
        <taxon>Actinomycetes</taxon>
        <taxon>Kitasatosporales</taxon>
        <taxon>Streptomycetaceae</taxon>
        <taxon>Streptomyces</taxon>
    </lineage>
</organism>
<evidence type="ECO:0000313" key="2">
    <source>
        <dbReference type="Proteomes" id="UP001552479"/>
    </source>
</evidence>
<dbReference type="RefSeq" id="WP_366090870.1">
    <property type="nucleotide sequence ID" value="NZ_JBFASG010000060.1"/>
</dbReference>
<protein>
    <submittedName>
        <fullName evidence="1">Uncharacterized protein</fullName>
    </submittedName>
</protein>
<name>A0ABV3J553_9ACTN</name>
<sequence length="45" mass="5206">MSHERYDDGSYTLWTYSTDTLCWASADYEPGAREYVVAQSGPRRL</sequence>
<comment type="caution">
    <text evidence="1">The sequence shown here is derived from an EMBL/GenBank/DDBJ whole genome shotgun (WGS) entry which is preliminary data.</text>
</comment>
<evidence type="ECO:0000313" key="1">
    <source>
        <dbReference type="EMBL" id="MEV4927823.1"/>
    </source>
</evidence>